<evidence type="ECO:0000313" key="3">
    <source>
        <dbReference type="Proteomes" id="UP000829364"/>
    </source>
</evidence>
<dbReference type="AlphaFoldDB" id="A0A9Q8VG21"/>
<feature type="compositionally biased region" description="Low complexity" evidence="1">
    <location>
        <begin position="96"/>
        <end position="109"/>
    </location>
</feature>
<keyword evidence="3" id="KW-1185">Reference proteome</keyword>
<dbReference type="GeneID" id="72071896"/>
<accession>A0A9Q8VG21</accession>
<evidence type="ECO:0000313" key="2">
    <source>
        <dbReference type="EMBL" id="UNI24183.1"/>
    </source>
</evidence>
<gene>
    <name evidence="2" type="ORF">JDV02_009951</name>
</gene>
<dbReference type="KEGG" id="ptkz:JDV02_009951"/>
<dbReference type="OrthoDB" id="5350396at2759"/>
<protein>
    <submittedName>
        <fullName evidence="2">Uncharacterized protein</fullName>
    </submittedName>
</protein>
<proteinExistence type="predicted"/>
<feature type="region of interest" description="Disordered" evidence="1">
    <location>
        <begin position="1"/>
        <end position="134"/>
    </location>
</feature>
<dbReference type="EMBL" id="CP086364">
    <property type="protein sequence ID" value="UNI24183.1"/>
    <property type="molecule type" value="Genomic_DNA"/>
</dbReference>
<dbReference type="RefSeq" id="XP_047847664.1">
    <property type="nucleotide sequence ID" value="XM_047991652.1"/>
</dbReference>
<feature type="compositionally biased region" description="Low complexity" evidence="1">
    <location>
        <begin position="61"/>
        <end position="74"/>
    </location>
</feature>
<feature type="compositionally biased region" description="Low complexity" evidence="1">
    <location>
        <begin position="7"/>
        <end position="17"/>
    </location>
</feature>
<sequence length="625" mass="69097">MPPPKPNKAAAAPGNGNILSFFRPVSLSQQQQPPPQTPPRASSSSHLPALSSPSPLPSPSPLGVRSRSATTTPAARRRLQRKEIAASDDGSEYGASSSDDSLEDLSVLLGGTARRATPMQQRTGQDPFATPRAKRTAVEFHSSPLAIIPKHKFDIKALAKDARKDSATMASSLASKMAVEESRQRAAREAAAAKAEPSEDVVAGVVAEEGGHDAHKVLRAVQRSDPGQAQLRYCFFDQEPAAPSPRPVPREGKKGPWRLLTQGSIKVREQHLVSGVPQMVVRKLNDLPDALFQWLLDDMCTQQSVIIRQECLHMISDCREQIERLLTPERLQHLFIRLGAAEDITSEDAEFPVSNPANEPYQDRDWSCLKTFLQLLWGVATHLSVPAVQYAAKTLLRMSMDRLLICSIDLLDAYQCAVQALVNAIPRSSWDSFCSEASSVLSAGIKAQSIRADSLLCLPISDRRTHDLRRRLAVAFLFQDETLGRHSAEDVVTLRTMIDLVGGPDFAITPKTDFAELKAKIVLLDVAVDDGSVGTWDDREDEKRFNDDVDELAAKLREIWRKINDSGMKLARTETKSVVEWVQQRLLTTVRTKRKAKKSVFDLPGESDAADLPRQQDYMKKFLQR</sequence>
<name>A0A9Q8VG21_9HYPO</name>
<reference evidence="2" key="1">
    <citation type="submission" date="2021-11" db="EMBL/GenBank/DDBJ databases">
        <title>Purpureocillium_takamizusanense_genome.</title>
        <authorList>
            <person name="Nguyen N.-H."/>
        </authorList>
    </citation>
    <scope>NUCLEOTIDE SEQUENCE</scope>
    <source>
        <strain evidence="2">PT3</strain>
    </source>
</reference>
<dbReference type="Proteomes" id="UP000829364">
    <property type="component" value="Chromosome 11"/>
</dbReference>
<organism evidence="2 3">
    <name type="scientific">Purpureocillium takamizusanense</name>
    <dbReference type="NCBI Taxonomy" id="2060973"/>
    <lineage>
        <taxon>Eukaryota</taxon>
        <taxon>Fungi</taxon>
        <taxon>Dikarya</taxon>
        <taxon>Ascomycota</taxon>
        <taxon>Pezizomycotina</taxon>
        <taxon>Sordariomycetes</taxon>
        <taxon>Hypocreomycetidae</taxon>
        <taxon>Hypocreales</taxon>
        <taxon>Ophiocordycipitaceae</taxon>
        <taxon>Purpureocillium</taxon>
    </lineage>
</organism>
<evidence type="ECO:0000256" key="1">
    <source>
        <dbReference type="SAM" id="MobiDB-lite"/>
    </source>
</evidence>
<feature type="compositionally biased region" description="Low complexity" evidence="1">
    <location>
        <begin position="39"/>
        <end position="53"/>
    </location>
</feature>